<protein>
    <submittedName>
        <fullName evidence="6">LacI family transcriptional regulator</fullName>
    </submittedName>
</protein>
<dbReference type="CDD" id="cd01392">
    <property type="entry name" value="HTH_LacI"/>
    <property type="match status" value="1"/>
</dbReference>
<organism evidence="6 7">
    <name type="scientific">Phenylobacterium hankyongense</name>
    <dbReference type="NCBI Taxonomy" id="1813876"/>
    <lineage>
        <taxon>Bacteria</taxon>
        <taxon>Pseudomonadati</taxon>
        <taxon>Pseudomonadota</taxon>
        <taxon>Alphaproteobacteria</taxon>
        <taxon>Caulobacterales</taxon>
        <taxon>Caulobacteraceae</taxon>
        <taxon>Phenylobacterium</taxon>
    </lineage>
</organism>
<dbReference type="Proteomes" id="UP000249842">
    <property type="component" value="Unassembled WGS sequence"/>
</dbReference>
<dbReference type="OrthoDB" id="128688at2"/>
<dbReference type="InterPro" id="IPR001761">
    <property type="entry name" value="Peripla_BP/Lac1_sug-bd_dom"/>
</dbReference>
<dbReference type="Pfam" id="PF00356">
    <property type="entry name" value="LacI"/>
    <property type="match status" value="1"/>
</dbReference>
<evidence type="ECO:0000259" key="5">
    <source>
        <dbReference type="PROSITE" id="PS50932"/>
    </source>
</evidence>
<evidence type="ECO:0000256" key="4">
    <source>
        <dbReference type="SAM" id="MobiDB-lite"/>
    </source>
</evidence>
<keyword evidence="1" id="KW-0805">Transcription regulation</keyword>
<dbReference type="InterPro" id="IPR010982">
    <property type="entry name" value="Lambda_DNA-bd_dom_sf"/>
</dbReference>
<dbReference type="Gene3D" id="3.40.50.2300">
    <property type="match status" value="2"/>
</dbReference>
<evidence type="ECO:0000313" key="7">
    <source>
        <dbReference type="Proteomes" id="UP000249842"/>
    </source>
</evidence>
<dbReference type="GO" id="GO:0000976">
    <property type="term" value="F:transcription cis-regulatory region binding"/>
    <property type="evidence" value="ECO:0007669"/>
    <property type="project" value="TreeGrafter"/>
</dbReference>
<evidence type="ECO:0000313" key="6">
    <source>
        <dbReference type="EMBL" id="RAK60570.1"/>
    </source>
</evidence>
<evidence type="ECO:0000256" key="1">
    <source>
        <dbReference type="ARBA" id="ARBA00023015"/>
    </source>
</evidence>
<evidence type="ECO:0000256" key="3">
    <source>
        <dbReference type="ARBA" id="ARBA00023163"/>
    </source>
</evidence>
<feature type="domain" description="HTH lacI-type" evidence="5">
    <location>
        <begin position="7"/>
        <end position="61"/>
    </location>
</feature>
<dbReference type="InterPro" id="IPR000843">
    <property type="entry name" value="HTH_LacI"/>
</dbReference>
<dbReference type="SUPFAM" id="SSF53822">
    <property type="entry name" value="Periplasmic binding protein-like I"/>
    <property type="match status" value="1"/>
</dbReference>
<reference evidence="7" key="1">
    <citation type="submission" date="2018-05" db="EMBL/GenBank/DDBJ databases">
        <authorList>
            <person name="Li X."/>
        </authorList>
    </citation>
    <scope>NUCLEOTIDE SEQUENCE [LARGE SCALE GENOMIC DNA]</scope>
    <source>
        <strain evidence="7">HKS-05</strain>
    </source>
</reference>
<proteinExistence type="predicted"/>
<dbReference type="SMART" id="SM00354">
    <property type="entry name" value="HTH_LACI"/>
    <property type="match status" value="1"/>
</dbReference>
<dbReference type="InterPro" id="IPR028082">
    <property type="entry name" value="Peripla_BP_I"/>
</dbReference>
<dbReference type="Gene3D" id="1.10.260.40">
    <property type="entry name" value="lambda repressor-like DNA-binding domains"/>
    <property type="match status" value="1"/>
</dbReference>
<dbReference type="SUPFAM" id="SSF47413">
    <property type="entry name" value="lambda repressor-like DNA-binding domains"/>
    <property type="match status" value="1"/>
</dbReference>
<dbReference type="EMBL" id="QFYP01000001">
    <property type="protein sequence ID" value="RAK60570.1"/>
    <property type="molecule type" value="Genomic_DNA"/>
</dbReference>
<dbReference type="PROSITE" id="PS50932">
    <property type="entry name" value="HTH_LACI_2"/>
    <property type="match status" value="1"/>
</dbReference>
<dbReference type="PANTHER" id="PTHR30146">
    <property type="entry name" value="LACI-RELATED TRANSCRIPTIONAL REPRESSOR"/>
    <property type="match status" value="1"/>
</dbReference>
<dbReference type="Pfam" id="PF00532">
    <property type="entry name" value="Peripla_BP_1"/>
    <property type="match status" value="1"/>
</dbReference>
<dbReference type="AlphaFoldDB" id="A0A328AZM0"/>
<keyword evidence="7" id="KW-1185">Reference proteome</keyword>
<feature type="region of interest" description="Disordered" evidence="4">
    <location>
        <begin position="321"/>
        <end position="342"/>
    </location>
</feature>
<keyword evidence="2" id="KW-0238">DNA-binding</keyword>
<dbReference type="RefSeq" id="WP_111457863.1">
    <property type="nucleotide sequence ID" value="NZ_QFYP01000001.1"/>
</dbReference>
<gene>
    <name evidence="6" type="ORF">DJ021_12525</name>
</gene>
<dbReference type="CDD" id="cd06284">
    <property type="entry name" value="PBP1_LacI-like"/>
    <property type="match status" value="1"/>
</dbReference>
<dbReference type="PANTHER" id="PTHR30146:SF109">
    <property type="entry name" value="HTH-TYPE TRANSCRIPTIONAL REGULATOR GALS"/>
    <property type="match status" value="1"/>
</dbReference>
<name>A0A328AZM0_9CAUL</name>
<dbReference type="GO" id="GO:0003700">
    <property type="term" value="F:DNA-binding transcription factor activity"/>
    <property type="evidence" value="ECO:0007669"/>
    <property type="project" value="TreeGrafter"/>
</dbReference>
<comment type="caution">
    <text evidence="6">The sequence shown here is derived from an EMBL/GenBank/DDBJ whole genome shotgun (WGS) entry which is preliminary data.</text>
</comment>
<evidence type="ECO:0000256" key="2">
    <source>
        <dbReference type="ARBA" id="ARBA00023125"/>
    </source>
</evidence>
<keyword evidence="3" id="KW-0804">Transcription</keyword>
<sequence>MNDRRPTTIIEVAAELGVSIATVSRALRRPELLSEETRARVLKAVERLGYQPNLLARDLRLRESKVALVVVPSLSPFFLEVFRGVEKAARKTGYSVLMGHTDRDPEREHAFFDQVAARRADGIILVTSSHASALADRKRLPPVVAALEQIDGCSLPAVRVDHTRAAVAATQYLLDLGHKRVAHISGPMSSPMAVHRVEGYQQALGPSLDTALCVEGDFTARSGELAMNLLLARHAPPTAVFAANDEMAIGAVRAAKMAGLRVPEDISIIGFDDQRIAALYDPPLTTVHVPTAEIGYRAMLLLERVLNDSATDRDIVLPTKITPRGTTAPYRPRGPAAPDDEG</sequence>
<accession>A0A328AZM0</accession>